<keyword evidence="2 7" id="KW-0813">Transport</keyword>
<keyword evidence="6 7" id="KW-0472">Membrane</keyword>
<feature type="transmembrane region" description="Helical" evidence="7">
    <location>
        <begin position="184"/>
        <end position="206"/>
    </location>
</feature>
<dbReference type="PROSITE" id="PS50928">
    <property type="entry name" value="ABC_TM1"/>
    <property type="match status" value="1"/>
</dbReference>
<comment type="similarity">
    <text evidence="7">Belongs to the binding-protein-dependent transport system permease family.</text>
</comment>
<dbReference type="RefSeq" id="WP_423230841.1">
    <property type="nucleotide sequence ID" value="NZ_QPJT01000017.1"/>
</dbReference>
<feature type="transmembrane region" description="Helical" evidence="7">
    <location>
        <begin position="111"/>
        <end position="130"/>
    </location>
</feature>
<dbReference type="GO" id="GO:0055085">
    <property type="term" value="P:transmembrane transport"/>
    <property type="evidence" value="ECO:0007669"/>
    <property type="project" value="InterPro"/>
</dbReference>
<dbReference type="CDD" id="cd06261">
    <property type="entry name" value="TM_PBP2"/>
    <property type="match status" value="1"/>
</dbReference>
<proteinExistence type="inferred from homology"/>
<evidence type="ECO:0000256" key="6">
    <source>
        <dbReference type="ARBA" id="ARBA00023136"/>
    </source>
</evidence>
<dbReference type="SUPFAM" id="SSF161098">
    <property type="entry name" value="MetI-like"/>
    <property type="match status" value="1"/>
</dbReference>
<dbReference type="EMBL" id="QPJT01000017">
    <property type="protein sequence ID" value="RCX13492.1"/>
    <property type="molecule type" value="Genomic_DNA"/>
</dbReference>
<dbReference type="Pfam" id="PF00528">
    <property type="entry name" value="BPD_transp_1"/>
    <property type="match status" value="1"/>
</dbReference>
<feature type="transmembrane region" description="Helical" evidence="7">
    <location>
        <begin position="142"/>
        <end position="163"/>
    </location>
</feature>
<dbReference type="InterPro" id="IPR035906">
    <property type="entry name" value="MetI-like_sf"/>
</dbReference>
<organism evidence="9 10">
    <name type="scientific">Anaerobacterium chartisolvens</name>
    <dbReference type="NCBI Taxonomy" id="1297424"/>
    <lineage>
        <taxon>Bacteria</taxon>
        <taxon>Bacillati</taxon>
        <taxon>Bacillota</taxon>
        <taxon>Clostridia</taxon>
        <taxon>Eubacteriales</taxon>
        <taxon>Oscillospiraceae</taxon>
        <taxon>Anaerobacterium</taxon>
    </lineage>
</organism>
<evidence type="ECO:0000256" key="4">
    <source>
        <dbReference type="ARBA" id="ARBA00022692"/>
    </source>
</evidence>
<evidence type="ECO:0000313" key="10">
    <source>
        <dbReference type="Proteomes" id="UP000253034"/>
    </source>
</evidence>
<feature type="transmembrane region" description="Helical" evidence="7">
    <location>
        <begin position="69"/>
        <end position="99"/>
    </location>
</feature>
<evidence type="ECO:0000256" key="3">
    <source>
        <dbReference type="ARBA" id="ARBA00022475"/>
    </source>
</evidence>
<keyword evidence="4 7" id="KW-0812">Transmembrane</keyword>
<dbReference type="InterPro" id="IPR000515">
    <property type="entry name" value="MetI-like"/>
</dbReference>
<sequence>MSNKLQKISIFNILNSTFLIFAAFICLMPLIHIAAVSFSSSSAAAANSVTFWPVEFSLNSYQYVARRSAFWAAMLTSVQRIALGGAINVLLTILVAYPLSKETREFRFRTFYAWAFFLTMLFAGGLIPWYMIIKQMGLIDKIWALILPGAVPVFSVILLLNFFREVPKELSEAAFIDGAGHWTTLWKIYVPVSTPALATILLFSLVGHWNSWFDGLILMNNPKNYPLQSYIQTIVVQRNFNMLTRREIEELATISDRTLRAAQIFLGSLPIISVYPFLQKYFVKGIVLGGVKG</sequence>
<evidence type="ECO:0000256" key="7">
    <source>
        <dbReference type="RuleBase" id="RU363032"/>
    </source>
</evidence>
<feature type="transmembrane region" description="Helical" evidence="7">
    <location>
        <begin position="261"/>
        <end position="278"/>
    </location>
</feature>
<dbReference type="PANTHER" id="PTHR43744">
    <property type="entry name" value="ABC TRANSPORTER PERMEASE PROTEIN MG189-RELATED-RELATED"/>
    <property type="match status" value="1"/>
</dbReference>
<keyword evidence="5 7" id="KW-1133">Transmembrane helix</keyword>
<name>A0A369AVS6_9FIRM</name>
<reference evidence="9 10" key="1">
    <citation type="submission" date="2018-07" db="EMBL/GenBank/DDBJ databases">
        <title>Genomic Encyclopedia of Type Strains, Phase IV (KMG-IV): sequencing the most valuable type-strain genomes for metagenomic binning, comparative biology and taxonomic classification.</title>
        <authorList>
            <person name="Goeker M."/>
        </authorList>
    </citation>
    <scope>NUCLEOTIDE SEQUENCE [LARGE SCALE GENOMIC DNA]</scope>
    <source>
        <strain evidence="9 10">DSM 27016</strain>
    </source>
</reference>
<comment type="caution">
    <text evidence="9">The sequence shown here is derived from an EMBL/GenBank/DDBJ whole genome shotgun (WGS) entry which is preliminary data.</text>
</comment>
<gene>
    <name evidence="9" type="ORF">DFR58_11728</name>
</gene>
<evidence type="ECO:0000256" key="2">
    <source>
        <dbReference type="ARBA" id="ARBA00022448"/>
    </source>
</evidence>
<feature type="domain" description="ABC transmembrane type-1" evidence="8">
    <location>
        <begin position="74"/>
        <end position="275"/>
    </location>
</feature>
<dbReference type="AlphaFoldDB" id="A0A369AVS6"/>
<evidence type="ECO:0000256" key="5">
    <source>
        <dbReference type="ARBA" id="ARBA00022989"/>
    </source>
</evidence>
<evidence type="ECO:0000259" key="8">
    <source>
        <dbReference type="PROSITE" id="PS50928"/>
    </source>
</evidence>
<dbReference type="PANTHER" id="PTHR43744:SF9">
    <property type="entry name" value="POLYGALACTURONAN_RHAMNOGALACTURONAN TRANSPORT SYSTEM PERMEASE PROTEIN YTCP"/>
    <property type="match status" value="1"/>
</dbReference>
<protein>
    <submittedName>
        <fullName evidence="9">Carbohydrate ABC transporter membrane protein 2 (CUT1 family)</fullName>
    </submittedName>
</protein>
<keyword evidence="10" id="KW-1185">Reference proteome</keyword>
<keyword evidence="3" id="KW-1003">Cell membrane</keyword>
<evidence type="ECO:0000256" key="1">
    <source>
        <dbReference type="ARBA" id="ARBA00004651"/>
    </source>
</evidence>
<dbReference type="Gene3D" id="1.10.3720.10">
    <property type="entry name" value="MetI-like"/>
    <property type="match status" value="1"/>
</dbReference>
<evidence type="ECO:0000313" key="9">
    <source>
        <dbReference type="EMBL" id="RCX13492.1"/>
    </source>
</evidence>
<dbReference type="GO" id="GO:0005886">
    <property type="term" value="C:plasma membrane"/>
    <property type="evidence" value="ECO:0007669"/>
    <property type="project" value="UniProtKB-SubCell"/>
</dbReference>
<comment type="subcellular location">
    <subcellularLocation>
        <location evidence="1 7">Cell membrane</location>
        <topology evidence="1 7">Multi-pass membrane protein</topology>
    </subcellularLocation>
</comment>
<accession>A0A369AVS6</accession>
<dbReference type="Proteomes" id="UP000253034">
    <property type="component" value="Unassembled WGS sequence"/>
</dbReference>